<keyword evidence="3" id="KW-1185">Reference proteome</keyword>
<feature type="region of interest" description="Disordered" evidence="1">
    <location>
        <begin position="922"/>
        <end position="953"/>
    </location>
</feature>
<sequence length="1045" mass="122122">MKSKQWNEQSVEFQPYFKGRHEFTDEAPHLLHPHHQAHLHPPPHHHPPPHLMREEENLKEVREEIENFLLIEERIGNQGNLDLNSVNFLMSQKKHGSFKSSGRKGGHGQRKEYKDFSSSKDHDRSHLQKSRSPSRHHRKTTLKKLVSPSPVTNRKSRKQNSPQLHKRGHKRSLSPRDRLEYHARVIERSLSHGRDSSQGPSRPRDPRIEDRLKRSPEVIGGRDRFGVRDSPRRYEREEYQDKRDRRSSPGPRGTKENERKDIPRHRDFDPRDREPYDDRPAREDPRREGRDKERDPRDKKPVRDREIYRERDCDDDKKGRYHREAEYQRDREISIRSRIYDDERDYYQRPHPTAEMDSRESSIERSYDDPYDRYSDHDRLRFDGPRCGRYDDLHPQEHRGDPGEYATVDEMRIQEERRGRPALPLEARFPEDRRNRNVASLDRAHPDSWEDRPPASVLDRIQDLKTEHFPAHHSHRLHPPHQGPSLGLVHRRGEWLDAEMPAGVGRPHGGHVWEKHHIKKRRGLGGEWTEDFPLSERLEWEEGMEWTSEQRERIHPPVIPHEKVWSGPHHSRRFHGGNWGNEIERGEWVGPPLSIQERLGGRIRMVQPLHHPMGRELPLHLHTGHRNRGLQRKDPVMIEQDALEGNSPQAIAERNNRADIEARIEIAPPTKRPSGIEILSAKQNQLHTPSHQQSTSQSQQEQQQQQQQQQLQIRGTDAQQSNSGPSGSLNISSEPVLIEKDNFSDFSDDPDDILNQEVDDEAADATKESPTEEKTAIKEGPSYEEILDEEERMDLEEISDEEFEDEKQAKFSVADALDINWSSLISDERARPPPIQGSALKRFRPLHLLARLGVSTKYARPEILQKVTVECHNIELERKTDKSSSNVKSHTNEIEKEITAREAKIKEEVKEEQMEVITELEVKGEEGEKEEGEKQTNKETEEEEEFTTEEKDGKIKKEEKIFEGEPLPAILPVVVPGGVIRCLRQESMGRSHLFNLGSHRRALCAREDLCLRRRLCNLPEEDLIGLNVQYEPQLFREAVNLLKAK</sequence>
<reference evidence="2 3" key="1">
    <citation type="journal article" date="2019" name="PLoS Biol.">
        <title>Sex chromosomes control vertical transmission of feminizing Wolbachia symbionts in an isopod.</title>
        <authorList>
            <person name="Becking T."/>
            <person name="Chebbi M.A."/>
            <person name="Giraud I."/>
            <person name="Moumen B."/>
            <person name="Laverre T."/>
            <person name="Caubet Y."/>
            <person name="Peccoud J."/>
            <person name="Gilbert C."/>
            <person name="Cordaux R."/>
        </authorList>
    </citation>
    <scope>NUCLEOTIDE SEQUENCE [LARGE SCALE GENOMIC DNA]</scope>
    <source>
        <strain evidence="2">ANa2</strain>
        <tissue evidence="2">Whole body excluding digestive tract and cuticle</tissue>
    </source>
</reference>
<proteinExistence type="predicted"/>
<dbReference type="Proteomes" id="UP000326759">
    <property type="component" value="Unassembled WGS sequence"/>
</dbReference>
<evidence type="ECO:0000313" key="3">
    <source>
        <dbReference type="Proteomes" id="UP000326759"/>
    </source>
</evidence>
<feature type="compositionally biased region" description="Polar residues" evidence="1">
    <location>
        <begin position="717"/>
        <end position="733"/>
    </location>
</feature>
<dbReference type="AlphaFoldDB" id="A0A5N5TP92"/>
<evidence type="ECO:0000256" key="1">
    <source>
        <dbReference type="SAM" id="MobiDB-lite"/>
    </source>
</evidence>
<feature type="compositionally biased region" description="Low complexity" evidence="1">
    <location>
        <begin position="685"/>
        <end position="712"/>
    </location>
</feature>
<feature type="compositionally biased region" description="Basic residues" evidence="1">
    <location>
        <begin position="154"/>
        <end position="173"/>
    </location>
</feature>
<organism evidence="2 3">
    <name type="scientific">Armadillidium nasatum</name>
    <dbReference type="NCBI Taxonomy" id="96803"/>
    <lineage>
        <taxon>Eukaryota</taxon>
        <taxon>Metazoa</taxon>
        <taxon>Ecdysozoa</taxon>
        <taxon>Arthropoda</taxon>
        <taxon>Crustacea</taxon>
        <taxon>Multicrustacea</taxon>
        <taxon>Malacostraca</taxon>
        <taxon>Eumalacostraca</taxon>
        <taxon>Peracarida</taxon>
        <taxon>Isopoda</taxon>
        <taxon>Oniscidea</taxon>
        <taxon>Crinocheta</taxon>
        <taxon>Armadillidiidae</taxon>
        <taxon>Armadillidium</taxon>
    </lineage>
</organism>
<comment type="caution">
    <text evidence="2">The sequence shown here is derived from an EMBL/GenBank/DDBJ whole genome shotgun (WGS) entry which is preliminary data.</text>
</comment>
<feature type="compositionally biased region" description="Basic and acidic residues" evidence="1">
    <location>
        <begin position="202"/>
        <end position="402"/>
    </location>
</feature>
<dbReference type="OrthoDB" id="6369386at2759"/>
<feature type="compositionally biased region" description="Basic residues" evidence="1">
    <location>
        <begin position="94"/>
        <end position="108"/>
    </location>
</feature>
<evidence type="ECO:0000313" key="2">
    <source>
        <dbReference type="EMBL" id="KAB7507966.1"/>
    </source>
</evidence>
<feature type="compositionally biased region" description="Basic and acidic residues" evidence="1">
    <location>
        <begin position="922"/>
        <end position="939"/>
    </location>
</feature>
<accession>A0A5N5TP92</accession>
<feature type="compositionally biased region" description="Basic residues" evidence="1">
    <location>
        <begin position="127"/>
        <end position="142"/>
    </location>
</feature>
<evidence type="ECO:0008006" key="4">
    <source>
        <dbReference type="Google" id="ProtNLM"/>
    </source>
</evidence>
<feature type="compositionally biased region" description="Basic and acidic residues" evidence="1">
    <location>
        <begin position="174"/>
        <end position="195"/>
    </location>
</feature>
<feature type="region of interest" description="Disordered" evidence="1">
    <location>
        <begin position="94"/>
        <end position="403"/>
    </location>
</feature>
<name>A0A5N5TP92_9CRUS</name>
<dbReference type="EMBL" id="SEYY01000124">
    <property type="protein sequence ID" value="KAB7507966.1"/>
    <property type="molecule type" value="Genomic_DNA"/>
</dbReference>
<gene>
    <name evidence="2" type="ORF">Anas_04394</name>
</gene>
<feature type="region of interest" description="Disordered" evidence="1">
    <location>
        <begin position="684"/>
        <end position="736"/>
    </location>
</feature>
<feature type="compositionally biased region" description="Basic and acidic residues" evidence="1">
    <location>
        <begin position="109"/>
        <end position="126"/>
    </location>
</feature>
<protein>
    <recommendedName>
        <fullName evidence="4">Zinc finger CCCH domain-containing protein 13</fullName>
    </recommendedName>
</protein>